<keyword evidence="1" id="KW-0812">Transmembrane</keyword>
<sequence length="1052" mass="113607">MHLQLTASATTVAFVINLFHSFFFWILLTPNTAFALTQAEEESINSAKNSAAMSISTSLNNLAVPEFDSENDTAIINTPVVSYTGTEVYHRQAVAFGPNQEAVDESDQFKAKNAYQDENKLRDAKVDFSNRLSATENSTGNEQDYDARAYNTMLASGNNSISLDADDLIVRESANIIAGAAGDADNPSGSGIFDGCVTNQNKVVNTKEIVSSTEYQCVKLTTSNPDSCVLERYLDIPVMRYGGDGRLRFTNNFTFEVDIDDHRKEIHQQVPSSTGCKLIEGFVGLKMDPEVVVTSVKIRRDDNYGPMTVAFNGVVAHEDLDSAGNFNCVNNNLTSALVNNSALKVIDITNSFITARKLAQQGDGVVNIYQAAGVPNLYATMPRLVITTASKSKPTESIKQNPPGCAAQVNWEQPESTCAVQTFTDNRQDFDPKCGHPDNVIVGEGFVCSASSCTYSGWECIEQDAEYQHDMDPYITGLPITIMNGREYYQGEGIAGRCTKANAVDYQCNPLGHQQICGKPGWPNDNTEVCMPFSQLSTIAPDQCAPYANDPDCSVVNNEPHLIDQATGKAYAENITYRCDTFADTAPVTPITTTSCVDTMMCVNGECDESVDEANEDFSEAMTIFTVLGDLKNNADCLDPQDPTTCQVFKGKVSSCQRSKSGLGNDCCALTAGQVTMFDYVKGVYSFNALDTAISNLTGSSTMVEGAWSYIQSNSDTVSMVSDAFTSGYDWVLQNVTGQTTQGATGAITDYASEALFDVTMQQLKQQILQQVKNFLPEAIGDFLIQPASSAVGGGVAGIGAGVGGSVTGGISASTGLPATMGGTPPIPPGGLQINPMITGAFQVIAALYAAYQLIKLAAMLLSACDDEEASMGMKIDQGQCIEHPEQTCDTKILGVCEVQRRHFCCYGSPLGRIIMEQAGPMLDIPFAPQSGQCEGMTFNQIAQDLDWEAIDLSEWTDILMASGVTRTQSQMNVDGLTKDNEFTPNHQDADNPIDLNKKRFSDRDLENKFKQNHSAAEIDKVDCSISPRPVGCRSDDPISPVDDILKSRILP</sequence>
<evidence type="ECO:0000256" key="1">
    <source>
        <dbReference type="SAM" id="Phobius"/>
    </source>
</evidence>
<accession>A0A1T4UGQ9</accession>
<feature type="transmembrane region" description="Helical" evidence="1">
    <location>
        <begin position="7"/>
        <end position="28"/>
    </location>
</feature>
<evidence type="ECO:0000313" key="2">
    <source>
        <dbReference type="EMBL" id="SKA51786.1"/>
    </source>
</evidence>
<dbReference type="EMBL" id="FUWP01000023">
    <property type="protein sequence ID" value="SKA51786.1"/>
    <property type="molecule type" value="Genomic_DNA"/>
</dbReference>
<gene>
    <name evidence="2" type="ORF">CZ814_03212</name>
</gene>
<dbReference type="OrthoDB" id="5297981at2"/>
<dbReference type="AlphaFoldDB" id="A0A1T4UGQ9"/>
<reference evidence="2 3" key="1">
    <citation type="submission" date="2017-02" db="EMBL/GenBank/DDBJ databases">
        <authorList>
            <person name="Peterson S.W."/>
        </authorList>
    </citation>
    <scope>NUCLEOTIDE SEQUENCE [LARGE SCALE GENOMIC DNA]</scope>
    <source>
        <strain evidence="2 3">CECT 9189</strain>
    </source>
</reference>
<dbReference type="RefSeq" id="WP_080175935.1">
    <property type="nucleotide sequence ID" value="NZ_AP024856.1"/>
</dbReference>
<keyword evidence="1" id="KW-0472">Membrane</keyword>
<dbReference type="InterPro" id="IPR014121">
    <property type="entry name" value="TraN_Ftype"/>
</dbReference>
<proteinExistence type="predicted"/>
<evidence type="ECO:0000313" key="3">
    <source>
        <dbReference type="Proteomes" id="UP000191116"/>
    </source>
</evidence>
<dbReference type="Proteomes" id="UP000191116">
    <property type="component" value="Unassembled WGS sequence"/>
</dbReference>
<dbReference type="Pfam" id="PF06986">
    <property type="entry name" value="F_T4SS_TraN"/>
    <property type="match status" value="2"/>
</dbReference>
<protein>
    <submittedName>
        <fullName evidence="2">Conjugal transfer mating pair stabilization protein TraN</fullName>
    </submittedName>
</protein>
<keyword evidence="1" id="KW-1133">Transmembrane helix</keyword>
<organism evidence="2 3">
    <name type="scientific">Photobacterium toruni</name>
    <dbReference type="NCBI Taxonomy" id="1935446"/>
    <lineage>
        <taxon>Bacteria</taxon>
        <taxon>Pseudomonadati</taxon>
        <taxon>Pseudomonadota</taxon>
        <taxon>Gammaproteobacteria</taxon>
        <taxon>Vibrionales</taxon>
        <taxon>Vibrionaceae</taxon>
        <taxon>Photobacterium</taxon>
    </lineage>
</organism>
<name>A0A1T4UGQ9_9GAMM</name>